<keyword evidence="3" id="KW-1185">Reference proteome</keyword>
<evidence type="ECO:0000313" key="3">
    <source>
        <dbReference type="Proteomes" id="UP000199690"/>
    </source>
</evidence>
<evidence type="ECO:0000313" key="1">
    <source>
        <dbReference type="EMBL" id="SEG88276.1"/>
    </source>
</evidence>
<dbReference type="AlphaFoldDB" id="A0A1H6DUA0"/>
<sequence>MTATMRGQAELSCYTASLAAYLAIEDPEVWWRLAEAVRLRVRQHDDGGLVFSHHARIDRGELGYDSAAQWAECATALRAELDAHGRALAVANTGYLPWAPDSSGQAPHWVLLTGRESGTWHVVDEFEALLPTGAQHPQDRWLTDAELRRIMTPVADPSPSVRNRDAHALGEQVPLPPYEHYRWLTRTADTVGTQRDWPGDAVSTLECIAEHVLRDGAESLAAHIEDMWAAARHHRFQLTSFVAAGVLTAEQAQPALDAWGELPRALRFALDSARRSRPRPGLVARTFAQLTEVTRELTGRG</sequence>
<reference evidence="3 4" key="2">
    <citation type="submission" date="2016-10" db="EMBL/GenBank/DDBJ databases">
        <authorList>
            <person name="Varghese N."/>
            <person name="Submissions S."/>
        </authorList>
    </citation>
    <scope>NUCLEOTIDE SEQUENCE [LARGE SCALE GENOMIC DNA]</scope>
    <source>
        <strain evidence="4">ATCC 20501</strain>
        <strain evidence="2 3">CGMCC 4.3529</strain>
    </source>
</reference>
<evidence type="ECO:0000313" key="2">
    <source>
        <dbReference type="EMBL" id="SFE02081.1"/>
    </source>
</evidence>
<proteinExistence type="predicted"/>
<accession>A0A1I1X4F4</accession>
<dbReference type="RefSeq" id="WP_093354808.1">
    <property type="nucleotide sequence ID" value="NZ_FNVB01000007.1"/>
</dbReference>
<dbReference type="EMBL" id="FOME01000008">
    <property type="protein sequence ID" value="SFE02081.1"/>
    <property type="molecule type" value="Genomic_DNA"/>
</dbReference>
<dbReference type="EMBL" id="FNVB01000007">
    <property type="protein sequence ID" value="SEG88276.1"/>
    <property type="molecule type" value="Genomic_DNA"/>
</dbReference>
<accession>A0A1H6DUA0</accession>
<gene>
    <name evidence="1" type="ORF">SAMN02982929_04928</name>
    <name evidence="2" type="ORF">SAMN05216506_108100</name>
</gene>
<evidence type="ECO:0000313" key="4">
    <source>
        <dbReference type="Proteomes" id="UP000236729"/>
    </source>
</evidence>
<dbReference type="Proteomes" id="UP000199690">
    <property type="component" value="Unassembled WGS sequence"/>
</dbReference>
<organism evidence="1 4">
    <name type="scientific">Saccharopolyspora kobensis</name>
    <dbReference type="NCBI Taxonomy" id="146035"/>
    <lineage>
        <taxon>Bacteria</taxon>
        <taxon>Bacillati</taxon>
        <taxon>Actinomycetota</taxon>
        <taxon>Actinomycetes</taxon>
        <taxon>Pseudonocardiales</taxon>
        <taxon>Pseudonocardiaceae</taxon>
        <taxon>Saccharopolyspora</taxon>
    </lineage>
</organism>
<dbReference type="Proteomes" id="UP000236729">
    <property type="component" value="Unassembled WGS sequence"/>
</dbReference>
<name>A0A1H6DUA0_9PSEU</name>
<protein>
    <submittedName>
        <fullName evidence="1">Uncharacterized protein</fullName>
    </submittedName>
</protein>
<reference evidence="1" key="1">
    <citation type="submission" date="2016-10" db="EMBL/GenBank/DDBJ databases">
        <authorList>
            <person name="de Groot N.N."/>
        </authorList>
    </citation>
    <scope>NUCLEOTIDE SEQUENCE [LARGE SCALE GENOMIC DNA]</scope>
    <source>
        <strain evidence="1">ATCC 20501</strain>
    </source>
</reference>